<evidence type="ECO:0000313" key="2">
    <source>
        <dbReference type="EMBL" id="RED65837.1"/>
    </source>
</evidence>
<sequence>MRRMPLSADTAVKLAEYMKVPLEHLMHMPQHILLQKLGEMAKAQTEEPIKESSAESQEKKE</sequence>
<dbReference type="AlphaFoldDB" id="A0A3D9IW62"/>
<evidence type="ECO:0000313" key="3">
    <source>
        <dbReference type="Proteomes" id="UP000256869"/>
    </source>
</evidence>
<dbReference type="Pfam" id="PF14174">
    <property type="entry name" value="YycC"/>
    <property type="match status" value="1"/>
</dbReference>
<keyword evidence="3" id="KW-1185">Reference proteome</keyword>
<dbReference type="EMBL" id="QRDY01000001">
    <property type="protein sequence ID" value="RED65837.1"/>
    <property type="molecule type" value="Genomic_DNA"/>
</dbReference>
<accession>A0A3D9IW62</accession>
<dbReference type="RefSeq" id="WP_115990813.1">
    <property type="nucleotide sequence ID" value="NZ_QRDY01000001.1"/>
</dbReference>
<reference evidence="2 3" key="1">
    <citation type="submission" date="2018-07" db="EMBL/GenBank/DDBJ databases">
        <title>Genomic Encyclopedia of Type Strains, Phase III (KMG-III): the genomes of soil and plant-associated and newly described type strains.</title>
        <authorList>
            <person name="Whitman W."/>
        </authorList>
    </citation>
    <scope>NUCLEOTIDE SEQUENCE [LARGE SCALE GENOMIC DNA]</scope>
    <source>
        <strain evidence="2 3">CECT 8236</strain>
    </source>
</reference>
<organism evidence="2 3">
    <name type="scientific">Cohnella lupini</name>
    <dbReference type="NCBI Taxonomy" id="1294267"/>
    <lineage>
        <taxon>Bacteria</taxon>
        <taxon>Bacillati</taxon>
        <taxon>Bacillota</taxon>
        <taxon>Bacilli</taxon>
        <taxon>Bacillales</taxon>
        <taxon>Paenibacillaceae</taxon>
        <taxon>Cohnella</taxon>
    </lineage>
</organism>
<gene>
    <name evidence="2" type="ORF">DFP95_101329</name>
</gene>
<feature type="region of interest" description="Disordered" evidence="1">
    <location>
        <begin position="42"/>
        <end position="61"/>
    </location>
</feature>
<feature type="compositionally biased region" description="Basic and acidic residues" evidence="1">
    <location>
        <begin position="44"/>
        <end position="61"/>
    </location>
</feature>
<protein>
    <submittedName>
        <fullName evidence="2">YycC-like protein</fullName>
    </submittedName>
</protein>
<evidence type="ECO:0000256" key="1">
    <source>
        <dbReference type="SAM" id="MobiDB-lite"/>
    </source>
</evidence>
<dbReference type="OrthoDB" id="2357473at2"/>
<name>A0A3D9IW62_9BACL</name>
<dbReference type="Proteomes" id="UP000256869">
    <property type="component" value="Unassembled WGS sequence"/>
</dbReference>
<proteinExistence type="predicted"/>
<dbReference type="InterPro" id="IPR025550">
    <property type="entry name" value="YycC"/>
</dbReference>
<comment type="caution">
    <text evidence="2">The sequence shown here is derived from an EMBL/GenBank/DDBJ whole genome shotgun (WGS) entry which is preliminary data.</text>
</comment>